<gene>
    <name evidence="3" type="ORF">SAMN05877753_10142</name>
</gene>
<dbReference type="CDD" id="cd15787">
    <property type="entry name" value="YycH_N"/>
    <property type="match status" value="1"/>
</dbReference>
<evidence type="ECO:0000256" key="1">
    <source>
        <dbReference type="SAM" id="Phobius"/>
    </source>
</evidence>
<evidence type="ECO:0000313" key="3">
    <source>
        <dbReference type="EMBL" id="SNX66731.1"/>
    </source>
</evidence>
<keyword evidence="1" id="KW-0472">Membrane</keyword>
<keyword evidence="1" id="KW-1133">Transmembrane helix</keyword>
<feature type="domain" description="Regulatory protein YycH" evidence="2">
    <location>
        <begin position="5"/>
        <end position="446"/>
    </location>
</feature>
<evidence type="ECO:0000313" key="4">
    <source>
        <dbReference type="Proteomes" id="UP000219546"/>
    </source>
</evidence>
<keyword evidence="4" id="KW-1185">Reference proteome</keyword>
<keyword evidence="1" id="KW-0812">Transmembrane</keyword>
<dbReference type="Gene3D" id="3.30.310.160">
    <property type="entry name" value="YycH protein, domain 2"/>
    <property type="match status" value="1"/>
</dbReference>
<sequence>MKNIEKIKSIILSILVGISLVLTYFQWIYQPSNGVIAPDELIGSVEIAEEHKAGEVIVPTQVLFHRSGVTYGTGNIGKITEMYENIKEWNFSETTDITSLMQGDNVLNLVHGNGSVEFIFDDNVPLQLFSRIQGFSEKYVPNGNFDRIVLDMGNFDGNNLPVYFITYFADERRIYETNASGAAVKEFQTNYYQIPQGFPVYTYYDVDETHRIYYPVNENNEVRMYSYKFVSDYVDTNLFRDALFSKPNNVSKRFVTGGEEYNDGLSLMSVNYFSNTLSYVDPANEPDSTISIPDLHQRGIDFINEHKGWTDQFIYDSWSPFENKVSFRLYHQGYPVYNEKGQTTIDIVWGDEGIYQYNRPYFALKSHLRLEHETAEANLPPGDFVIEKLLQQLDAKNLQALRLGYKFVQDSQNPVITLEPTWFYKHAGNWLSITFDDQGGEKRGLE</sequence>
<dbReference type="AlphaFoldDB" id="A0A285CGM8"/>
<dbReference type="RefSeq" id="WP_097156587.1">
    <property type="nucleotide sequence ID" value="NZ_JBEPMQ010000016.1"/>
</dbReference>
<organism evidence="3 4">
    <name type="scientific">Bacillus oleivorans</name>
    <dbReference type="NCBI Taxonomy" id="1448271"/>
    <lineage>
        <taxon>Bacteria</taxon>
        <taxon>Bacillati</taxon>
        <taxon>Bacillota</taxon>
        <taxon>Bacilli</taxon>
        <taxon>Bacillales</taxon>
        <taxon>Bacillaceae</taxon>
        <taxon>Bacillus</taxon>
    </lineage>
</organism>
<name>A0A285CGM8_9BACI</name>
<protein>
    <submittedName>
        <fullName evidence="3">Regulatory protein YycH of two-component signal transduction system YycFG</fullName>
    </submittedName>
</protein>
<feature type="transmembrane region" description="Helical" evidence="1">
    <location>
        <begin position="9"/>
        <end position="29"/>
    </location>
</feature>
<dbReference type="OrthoDB" id="2382185at2"/>
<dbReference type="InterPro" id="IPR042274">
    <property type="entry name" value="YycH/YycI_2"/>
</dbReference>
<dbReference type="Pfam" id="PF07435">
    <property type="entry name" value="YycH"/>
    <property type="match status" value="1"/>
</dbReference>
<reference evidence="3 4" key="1">
    <citation type="submission" date="2017-08" db="EMBL/GenBank/DDBJ databases">
        <authorList>
            <person name="de Groot N.N."/>
        </authorList>
    </citation>
    <scope>NUCLEOTIDE SEQUENCE [LARGE SCALE GENOMIC DNA]</scope>
    <source>
        <strain evidence="3 4">JC228</strain>
    </source>
</reference>
<accession>A0A285CGM8</accession>
<dbReference type="InterPro" id="IPR009996">
    <property type="entry name" value="YycH"/>
</dbReference>
<evidence type="ECO:0000259" key="2">
    <source>
        <dbReference type="Pfam" id="PF07435"/>
    </source>
</evidence>
<dbReference type="Proteomes" id="UP000219546">
    <property type="component" value="Unassembled WGS sequence"/>
</dbReference>
<proteinExistence type="predicted"/>
<dbReference type="EMBL" id="OAOP01000001">
    <property type="protein sequence ID" value="SNX66731.1"/>
    <property type="molecule type" value="Genomic_DNA"/>
</dbReference>